<dbReference type="PANTHER" id="PTHR12131:SF1">
    <property type="entry name" value="ATP-DEPENDENT RNA HELICASE SUPV3L1, MITOCHONDRIAL-RELATED"/>
    <property type="match status" value="1"/>
</dbReference>
<keyword evidence="2 6" id="KW-0378">Hydrolase</keyword>
<evidence type="ECO:0000256" key="2">
    <source>
        <dbReference type="ARBA" id="ARBA00022801"/>
    </source>
</evidence>
<keyword evidence="4" id="KW-0067">ATP-binding</keyword>
<dbReference type="GO" id="GO:0005524">
    <property type="term" value="F:ATP binding"/>
    <property type="evidence" value="ECO:0007669"/>
    <property type="project" value="UniProtKB-KW"/>
</dbReference>
<accession>A0A1R4ACE9</accession>
<keyword evidence="7" id="KW-1185">Reference proteome</keyword>
<dbReference type="Gene3D" id="1.20.272.40">
    <property type="match status" value="1"/>
</dbReference>
<dbReference type="GeneID" id="24425562"/>
<dbReference type="SUPFAM" id="SSF52540">
    <property type="entry name" value="P-loop containing nucleoside triphosphate hydrolases"/>
    <property type="match status" value="1"/>
</dbReference>
<dbReference type="KEGG" id="bmic:BMR1_03g04575"/>
<reference evidence="6 7" key="2">
    <citation type="journal article" date="2013" name="PLoS ONE">
        <title>Whole genome mapping and re-organization of the nuclear and mitochondrial genomes of Babesia microti isolates.</title>
        <authorList>
            <person name="Cornillot E."/>
            <person name="Dassouli A."/>
            <person name="Garg A."/>
            <person name="Pachikara N."/>
            <person name="Randazzo S."/>
            <person name="Depoix D."/>
            <person name="Carcy B."/>
            <person name="Delbecq S."/>
            <person name="Frutos R."/>
            <person name="Silva J.C."/>
            <person name="Sutton R."/>
            <person name="Krause P.J."/>
            <person name="Mamoun C.B."/>
        </authorList>
    </citation>
    <scope>NUCLEOTIDE SEQUENCE [LARGE SCALE GENOMIC DNA]</scope>
    <source>
        <strain evidence="6 7">RI</strain>
    </source>
</reference>
<feature type="domain" description="Helicase C-terminal" evidence="5">
    <location>
        <begin position="253"/>
        <end position="427"/>
    </location>
</feature>
<evidence type="ECO:0000259" key="5">
    <source>
        <dbReference type="PROSITE" id="PS51194"/>
    </source>
</evidence>
<dbReference type="Pfam" id="PF00271">
    <property type="entry name" value="Helicase_C"/>
    <property type="match status" value="1"/>
</dbReference>
<dbReference type="PANTHER" id="PTHR12131">
    <property type="entry name" value="ATP-DEPENDENT RNA AND DNA HELICASE"/>
    <property type="match status" value="1"/>
</dbReference>
<dbReference type="InterPro" id="IPR001650">
    <property type="entry name" value="Helicase_C-like"/>
</dbReference>
<reference evidence="6 7" key="1">
    <citation type="journal article" date="2012" name="Nucleic Acids Res.">
        <title>Sequencing of the smallest Apicomplexan genome from the human pathogen Babesia microti.</title>
        <authorList>
            <person name="Cornillot E."/>
            <person name="Hadj-Kaddour K."/>
            <person name="Dassouli A."/>
            <person name="Noel B."/>
            <person name="Ranwez V."/>
            <person name="Vacherie B."/>
            <person name="Augagneur Y."/>
            <person name="Bres V."/>
            <person name="Duclos A."/>
            <person name="Randazzo S."/>
            <person name="Carcy B."/>
            <person name="Debierre-Grockiego F."/>
            <person name="Delbecq S."/>
            <person name="Moubri-Menage K."/>
            <person name="Shams-Eldin H."/>
            <person name="Usmani-Brown S."/>
            <person name="Bringaud F."/>
            <person name="Wincker P."/>
            <person name="Vivares C.P."/>
            <person name="Schwarz R.T."/>
            <person name="Schetters T.P."/>
            <person name="Krause P.J."/>
            <person name="Gorenflot A."/>
            <person name="Berry V."/>
            <person name="Barbe V."/>
            <person name="Ben Mamoun C."/>
        </authorList>
    </citation>
    <scope>NUCLEOTIDE SEQUENCE [LARGE SCALE GENOMIC DNA]</scope>
    <source>
        <strain evidence="6 7">RI</strain>
    </source>
</reference>
<dbReference type="VEuPathDB" id="PiroplasmaDB:BMR1_03g04575"/>
<protein>
    <submittedName>
        <fullName evidence="6">Splicing factor 1</fullName>
        <ecNumber evidence="6">3.6.4.13</ecNumber>
    </submittedName>
</protein>
<evidence type="ECO:0000256" key="4">
    <source>
        <dbReference type="ARBA" id="ARBA00022840"/>
    </source>
</evidence>
<dbReference type="OrthoDB" id="6692397at2759"/>
<dbReference type="Gene3D" id="3.40.50.300">
    <property type="entry name" value="P-loop containing nucleotide triphosphate hydrolases"/>
    <property type="match status" value="2"/>
</dbReference>
<dbReference type="GO" id="GO:0003724">
    <property type="term" value="F:RNA helicase activity"/>
    <property type="evidence" value="ECO:0007669"/>
    <property type="project" value="UniProtKB-EC"/>
</dbReference>
<evidence type="ECO:0000313" key="7">
    <source>
        <dbReference type="Proteomes" id="UP000002899"/>
    </source>
</evidence>
<sequence length="634" mass="72197">MLRNSTSLIHKVANKCSINESKLTLHEKQLLNNLLLSISNGSINVLAQNPNIRRNFVDYVSQSTELCKLTRDWILKRLEPTEIMRQFNQFINNKFYPQLCSLRDLSLITDLSRPDQAFPQARQLNRKIFIHHGPPNSGKTHSSLLKLIQAKSGVYCAPLRLMAYEIFDKLTRAGIKTNLLTGQKRMIDSESSHLVCTVEMLPIGKSFDVGIIDEMQMVADESRGFAWCRAFFALQAKELHICGNSCALPIYTALANQCNETAQLIEYNRLTQPVKICEAPITLDDLKPRDCLVSFSPITLFQYKFKLECLGKKSCILYGSLPPETRLLQIERFNRGGHILLATDVIGMGLNLDIQRVILANLEKSIDGNNRPLSPLELSQIVNRAGRFGISNSAAECGVLKKQLLEDFKRILGSKIDNLCDIQMTLEPNQLITFIESIKSTQNDTISPAVIVKTFKNLTTVTKPYNLSKLDKMNRLSFCLEGINLTTKLTVEYLNAPLDTNHQMNLASLRLFASRHSDNLKIHLDDLLDIDKFRSSIDNIAKLKLYELVYSVLDYYQYMSFRYPNTYVDIAAVDVLKKYISNEITMLIDSNVEPNFYQPIDEIVSPVDIDRNFVEYMTDEYRGAVNYISCKFHI</sequence>
<dbReference type="InterPro" id="IPR050699">
    <property type="entry name" value="RNA-DNA_Helicase"/>
</dbReference>
<dbReference type="InterPro" id="IPR055206">
    <property type="entry name" value="DEXQc_SUV3"/>
</dbReference>
<evidence type="ECO:0000313" key="6">
    <source>
        <dbReference type="EMBL" id="SJK86693.1"/>
    </source>
</evidence>
<dbReference type="PROSITE" id="PS51194">
    <property type="entry name" value="HELICASE_CTER"/>
    <property type="match status" value="1"/>
</dbReference>
<dbReference type="SMART" id="SM00490">
    <property type="entry name" value="HELICc"/>
    <property type="match status" value="1"/>
</dbReference>
<dbReference type="Pfam" id="PF22527">
    <property type="entry name" value="DEXQc_Suv3"/>
    <property type="match status" value="1"/>
</dbReference>
<reference evidence="6 7" key="3">
    <citation type="journal article" date="2016" name="Sci. Rep.">
        <title>Genome-wide diversity and gene expression profiling of Babesia microti isolates identify polymorphic genes that mediate host-pathogen interactions.</title>
        <authorList>
            <person name="Silva J.C."/>
            <person name="Cornillot E."/>
            <person name="McCracken C."/>
            <person name="Usmani-Brown S."/>
            <person name="Dwivedi A."/>
            <person name="Ifeonu O.O."/>
            <person name="Crabtree J."/>
            <person name="Gotia H.T."/>
            <person name="Virji A.Z."/>
            <person name="Reynes C."/>
            <person name="Colinge J."/>
            <person name="Kumar V."/>
            <person name="Lawres L."/>
            <person name="Pazzi J.E."/>
            <person name="Pablo J.V."/>
            <person name="Hung C."/>
            <person name="Brancato J."/>
            <person name="Kumari P."/>
            <person name="Orvis J."/>
            <person name="Tretina K."/>
            <person name="Chibucos M."/>
            <person name="Ott S."/>
            <person name="Sadzewicz L."/>
            <person name="Sengamalay N."/>
            <person name="Shetty A.C."/>
            <person name="Su Q."/>
            <person name="Tallon L."/>
            <person name="Fraser C.M."/>
            <person name="Frutos R."/>
            <person name="Molina D.M."/>
            <person name="Krause P.J."/>
            <person name="Ben Mamoun C."/>
        </authorList>
    </citation>
    <scope>NUCLEOTIDE SEQUENCE [LARGE SCALE GENOMIC DNA]</scope>
    <source>
        <strain evidence="6 7">RI</strain>
    </source>
</reference>
<keyword evidence="1" id="KW-0547">Nucleotide-binding</keyword>
<dbReference type="EMBL" id="LN871598">
    <property type="protein sequence ID" value="SJK86693.1"/>
    <property type="molecule type" value="Genomic_DNA"/>
</dbReference>
<organism evidence="6 7">
    <name type="scientific">Babesia microti (strain RI)</name>
    <dbReference type="NCBI Taxonomy" id="1133968"/>
    <lineage>
        <taxon>Eukaryota</taxon>
        <taxon>Sar</taxon>
        <taxon>Alveolata</taxon>
        <taxon>Apicomplexa</taxon>
        <taxon>Aconoidasida</taxon>
        <taxon>Piroplasmida</taxon>
        <taxon>Babesiidae</taxon>
        <taxon>Babesia</taxon>
    </lineage>
</organism>
<evidence type="ECO:0000256" key="3">
    <source>
        <dbReference type="ARBA" id="ARBA00022806"/>
    </source>
</evidence>
<keyword evidence="3" id="KW-0347">Helicase</keyword>
<dbReference type="GO" id="GO:0016787">
    <property type="term" value="F:hydrolase activity"/>
    <property type="evidence" value="ECO:0007669"/>
    <property type="project" value="UniProtKB-KW"/>
</dbReference>
<dbReference type="EC" id="3.6.4.13" evidence="6"/>
<gene>
    <name evidence="6" type="ORF">BMR1_03g04575</name>
</gene>
<dbReference type="Gene3D" id="1.20.58.1080">
    <property type="match status" value="1"/>
</dbReference>
<dbReference type="Proteomes" id="UP000002899">
    <property type="component" value="Chromosome III"/>
</dbReference>
<dbReference type="AlphaFoldDB" id="A0A1R4ACE9"/>
<dbReference type="RefSeq" id="XP_021338819.1">
    <property type="nucleotide sequence ID" value="XM_021482284.1"/>
</dbReference>
<evidence type="ECO:0000256" key="1">
    <source>
        <dbReference type="ARBA" id="ARBA00022741"/>
    </source>
</evidence>
<proteinExistence type="predicted"/>
<name>A0A1R4ACE9_BABMR</name>
<dbReference type="InterPro" id="IPR027417">
    <property type="entry name" value="P-loop_NTPase"/>
</dbReference>